<dbReference type="AlphaFoldDB" id="A0A6L2M352"/>
<protein>
    <submittedName>
        <fullName evidence="2">Retrovirus-related Pol polyprotein LINE-1</fullName>
    </submittedName>
</protein>
<organism evidence="2">
    <name type="scientific">Tanacetum cinerariifolium</name>
    <name type="common">Dalmatian daisy</name>
    <name type="synonym">Chrysanthemum cinerariifolium</name>
    <dbReference type="NCBI Taxonomy" id="118510"/>
    <lineage>
        <taxon>Eukaryota</taxon>
        <taxon>Viridiplantae</taxon>
        <taxon>Streptophyta</taxon>
        <taxon>Embryophyta</taxon>
        <taxon>Tracheophyta</taxon>
        <taxon>Spermatophyta</taxon>
        <taxon>Magnoliopsida</taxon>
        <taxon>eudicotyledons</taxon>
        <taxon>Gunneridae</taxon>
        <taxon>Pentapetalae</taxon>
        <taxon>asterids</taxon>
        <taxon>campanulids</taxon>
        <taxon>Asterales</taxon>
        <taxon>Asteraceae</taxon>
        <taxon>Asteroideae</taxon>
        <taxon>Anthemideae</taxon>
        <taxon>Anthemidinae</taxon>
        <taxon>Tanacetum</taxon>
    </lineage>
</organism>
<dbReference type="InterPro" id="IPR000477">
    <property type="entry name" value="RT_dom"/>
</dbReference>
<accession>A0A6L2M352</accession>
<feature type="domain" description="Reverse transcriptase" evidence="1">
    <location>
        <begin position="205"/>
        <end position="291"/>
    </location>
</feature>
<evidence type="ECO:0000313" key="2">
    <source>
        <dbReference type="EMBL" id="GEU68438.1"/>
    </source>
</evidence>
<evidence type="ECO:0000259" key="1">
    <source>
        <dbReference type="Pfam" id="PF00078"/>
    </source>
</evidence>
<dbReference type="CDD" id="cd01650">
    <property type="entry name" value="RT_nLTR_like"/>
    <property type="match status" value="1"/>
</dbReference>
<dbReference type="SUPFAM" id="SSF56672">
    <property type="entry name" value="DNA/RNA polymerases"/>
    <property type="match status" value="1"/>
</dbReference>
<dbReference type="InterPro" id="IPR036691">
    <property type="entry name" value="Endo/exonu/phosph_ase_sf"/>
</dbReference>
<comment type="caution">
    <text evidence="2">The sequence shown here is derived from an EMBL/GenBank/DDBJ whole genome shotgun (WGS) entry which is preliminary data.</text>
</comment>
<name>A0A6L2M352_TANCI</name>
<dbReference type="Pfam" id="PF00078">
    <property type="entry name" value="RVT_1"/>
    <property type="match status" value="1"/>
</dbReference>
<proteinExistence type="predicted"/>
<dbReference type="EMBL" id="BKCJ010005751">
    <property type="protein sequence ID" value="GEU68438.1"/>
    <property type="molecule type" value="Genomic_DNA"/>
</dbReference>
<sequence>MDQSPISYLYCRTNSETSYFSDQMTNAFNSCSSELKSPGRIEAVDSNGHLRSCPSDLGGIVRGRENGSFGRLAGSRRIRVGSWNVGSLTRKFFELGDVLRRHKVDIACFQETKWKGSRARESNGYKLWYSGSSIARNGVGIILAGIHKDNVVHVTSRGDRIMAISVVIEGETVNLTCLFNKIFSSAKIPDEWRLSEVIPVYKNKGDAQACSNYRGIKLLSHTMKLWERVIERRLRRESRVLENQFGFMPGRSTTEAIHLLRSLMDKYRERQRDLHMAFLDLEKAYDSVPHDIMLIVESTERLNNKLESWRKTLEDNGLRVSREKTEYLRCDLGWYEVVHQEMDIRIRDQILQPKESFRYLGSVLHRSGRIVDDVAHRIRAALAFRVEVAELRMLRWTCGKTMVDMISNGVFRAALDVDSIIDKMREGRLRWFGHVKRPQSAPVRRVEAMVVEGSRRRVDQNLDGKIDLRWT</sequence>
<dbReference type="Gene3D" id="3.60.10.10">
    <property type="entry name" value="Endonuclease/exonuclease/phosphatase"/>
    <property type="match status" value="1"/>
</dbReference>
<reference evidence="2" key="1">
    <citation type="journal article" date="2019" name="Sci. Rep.">
        <title>Draft genome of Tanacetum cinerariifolium, the natural source of mosquito coil.</title>
        <authorList>
            <person name="Yamashiro T."/>
            <person name="Shiraishi A."/>
            <person name="Satake H."/>
            <person name="Nakayama K."/>
        </authorList>
    </citation>
    <scope>NUCLEOTIDE SEQUENCE</scope>
</reference>
<gene>
    <name evidence="2" type="ORF">Tci_040416</name>
</gene>
<dbReference type="InterPro" id="IPR043502">
    <property type="entry name" value="DNA/RNA_pol_sf"/>
</dbReference>
<dbReference type="SUPFAM" id="SSF56219">
    <property type="entry name" value="DNase I-like"/>
    <property type="match status" value="1"/>
</dbReference>
<dbReference type="PANTHER" id="PTHR19446">
    <property type="entry name" value="REVERSE TRANSCRIPTASES"/>
    <property type="match status" value="1"/>
</dbReference>